<proteinExistence type="predicted"/>
<protein>
    <submittedName>
        <fullName evidence="1">TIGR04197 family type VII secretion effector</fullName>
    </submittedName>
</protein>
<name>A0ABZ0SYP9_9STRE</name>
<dbReference type="EMBL" id="CP139419">
    <property type="protein sequence ID" value="WPS47723.1"/>
    <property type="molecule type" value="Genomic_DNA"/>
</dbReference>
<accession>A0ABZ0SYP9</accession>
<evidence type="ECO:0000313" key="1">
    <source>
        <dbReference type="EMBL" id="WPS47723.1"/>
    </source>
</evidence>
<dbReference type="Proteomes" id="UP001327056">
    <property type="component" value="Chromosome"/>
</dbReference>
<sequence length="90" mass="9940">MVLIQSNAISAADAISELVSVDTSNVQNQQVSFSYTQEITGMENGKEVTNSVLQAISEFSQAVLIQANKFPQIAAVIEKRDIEESQRWNH</sequence>
<dbReference type="RefSeq" id="WP_302992564.1">
    <property type="nucleotide sequence ID" value="NZ_CP139419.1"/>
</dbReference>
<keyword evidence="2" id="KW-1185">Reference proteome</keyword>
<organism evidence="1 2">
    <name type="scientific">Streptococcus lingualis</name>
    <dbReference type="NCBI Taxonomy" id="3098076"/>
    <lineage>
        <taxon>Bacteria</taxon>
        <taxon>Bacillati</taxon>
        <taxon>Bacillota</taxon>
        <taxon>Bacilli</taxon>
        <taxon>Lactobacillales</taxon>
        <taxon>Streptococcaceae</taxon>
        <taxon>Streptococcus</taxon>
    </lineage>
</organism>
<reference evidence="1 2" key="1">
    <citation type="submission" date="2023-11" db="EMBL/GenBank/DDBJ databases">
        <title>Description of Streptococcus dentalis sp. nov., Streptococcus gingivalis sp. nov., Streptococcus lingualis sp. nov. isolated from human oral cavity.</title>
        <authorList>
            <person name="Choi Y.S."/>
            <person name="Goo B.J."/>
            <person name="Bae J.W."/>
        </authorList>
    </citation>
    <scope>NUCLEOTIDE SEQUENCE [LARGE SCALE GENOMIC DNA]</scope>
    <source>
        <strain evidence="1 2">S5</strain>
    </source>
</reference>
<gene>
    <name evidence="1" type="ORF">SM123_04355</name>
</gene>
<evidence type="ECO:0000313" key="2">
    <source>
        <dbReference type="Proteomes" id="UP001327056"/>
    </source>
</evidence>